<sequence>MDANYGSRFQEWIRNEENLPASAPRLKRIANQYSFKRLVPAFSYIIKSWRIVNIGKLLKTLCEDWSGNKGHEDRGILIGRLTENWPSEYVASLVCDFLTSKPYILCDSSSSKHQEAKLELLRHKVTLDISKARFLKALTRDYSLDRVKAVCSRLGPFNSRTGIPYANFRADQPIVTQIAALESSMSSNMMPKDVCVIDWQIPVAIVKLARRKELQKQILPNRLLPINPVNNITITGNNHYNNNNTGSIHNVNVDNQEHQPYNFVFGYPSDQPPPQQTYGYPSFAFSQ</sequence>
<proteinExistence type="predicted"/>
<keyword evidence="2" id="KW-1185">Reference proteome</keyword>
<organism evidence="1 2">
    <name type="scientific">Ambispora gerdemannii</name>
    <dbReference type="NCBI Taxonomy" id="144530"/>
    <lineage>
        <taxon>Eukaryota</taxon>
        <taxon>Fungi</taxon>
        <taxon>Fungi incertae sedis</taxon>
        <taxon>Mucoromycota</taxon>
        <taxon>Glomeromycotina</taxon>
        <taxon>Glomeromycetes</taxon>
        <taxon>Archaeosporales</taxon>
        <taxon>Ambisporaceae</taxon>
        <taxon>Ambispora</taxon>
    </lineage>
</organism>
<accession>A0A9N9ATW3</accession>
<dbReference type="OrthoDB" id="2158148at2759"/>
<dbReference type="EMBL" id="CAJVPL010000945">
    <property type="protein sequence ID" value="CAG8542415.1"/>
    <property type="molecule type" value="Genomic_DNA"/>
</dbReference>
<name>A0A9N9ATW3_9GLOM</name>
<comment type="caution">
    <text evidence="1">The sequence shown here is derived from an EMBL/GenBank/DDBJ whole genome shotgun (WGS) entry which is preliminary data.</text>
</comment>
<evidence type="ECO:0000313" key="2">
    <source>
        <dbReference type="Proteomes" id="UP000789831"/>
    </source>
</evidence>
<dbReference type="Proteomes" id="UP000789831">
    <property type="component" value="Unassembled WGS sequence"/>
</dbReference>
<gene>
    <name evidence="1" type="ORF">AGERDE_LOCUS6253</name>
</gene>
<reference evidence="1" key="1">
    <citation type="submission" date="2021-06" db="EMBL/GenBank/DDBJ databases">
        <authorList>
            <person name="Kallberg Y."/>
            <person name="Tangrot J."/>
            <person name="Rosling A."/>
        </authorList>
    </citation>
    <scope>NUCLEOTIDE SEQUENCE</scope>
    <source>
        <strain evidence="1">MT106</strain>
    </source>
</reference>
<evidence type="ECO:0000313" key="1">
    <source>
        <dbReference type="EMBL" id="CAG8542415.1"/>
    </source>
</evidence>
<protein>
    <submittedName>
        <fullName evidence="1">463_t:CDS:1</fullName>
    </submittedName>
</protein>
<dbReference type="AlphaFoldDB" id="A0A9N9ATW3"/>